<dbReference type="SUPFAM" id="SSF54292">
    <property type="entry name" value="2Fe-2S ferredoxin-like"/>
    <property type="match status" value="1"/>
</dbReference>
<comment type="subunit">
    <text evidence="11">Composed of 13 different subunits. Subunits NuoCD, E, F, and G constitute the peripheral sector of the complex.</text>
</comment>
<dbReference type="PROSITE" id="PS00641">
    <property type="entry name" value="COMPLEX1_75K_1"/>
    <property type="match status" value="1"/>
</dbReference>
<dbReference type="GO" id="GO:0008137">
    <property type="term" value="F:NADH dehydrogenase (ubiquinone) activity"/>
    <property type="evidence" value="ECO:0007669"/>
    <property type="project" value="UniProtKB-UniRule"/>
</dbReference>
<evidence type="ECO:0000256" key="10">
    <source>
        <dbReference type="ARBA" id="ARBA00023027"/>
    </source>
</evidence>
<dbReference type="GO" id="GO:0046872">
    <property type="term" value="F:metal ion binding"/>
    <property type="evidence" value="ECO:0007669"/>
    <property type="project" value="UniProtKB-UniRule"/>
</dbReference>
<dbReference type="Pfam" id="PF22117">
    <property type="entry name" value="Fer4_Nqo3"/>
    <property type="match status" value="1"/>
</dbReference>
<dbReference type="Gene3D" id="3.40.50.740">
    <property type="match status" value="1"/>
</dbReference>
<dbReference type="AlphaFoldDB" id="A0A0R2TEZ9"/>
<dbReference type="InterPro" id="IPR001041">
    <property type="entry name" value="2Fe-2S_ferredoxin-type"/>
</dbReference>
<evidence type="ECO:0000259" key="16">
    <source>
        <dbReference type="PROSITE" id="PS51839"/>
    </source>
</evidence>
<dbReference type="Gene3D" id="2.20.25.90">
    <property type="entry name" value="ADC-like domains"/>
    <property type="match status" value="1"/>
</dbReference>
<feature type="domain" description="2Fe-2S ferredoxin-type" evidence="14">
    <location>
        <begin position="1"/>
        <end position="84"/>
    </location>
</feature>
<dbReference type="PROSITE" id="PS51669">
    <property type="entry name" value="4FE4S_MOW_BIS_MGD"/>
    <property type="match status" value="1"/>
</dbReference>
<evidence type="ECO:0000256" key="6">
    <source>
        <dbReference type="ARBA" id="ARBA00022723"/>
    </source>
</evidence>
<dbReference type="InterPro" id="IPR000283">
    <property type="entry name" value="NADH_UbQ_OxRdtase_75kDa_su_CS"/>
</dbReference>
<evidence type="ECO:0000256" key="1">
    <source>
        <dbReference type="ARBA" id="ARBA00001966"/>
    </source>
</evidence>
<evidence type="ECO:0000313" key="18">
    <source>
        <dbReference type="Proteomes" id="UP000051242"/>
    </source>
</evidence>
<evidence type="ECO:0000256" key="12">
    <source>
        <dbReference type="ARBA" id="ARBA00047712"/>
    </source>
</evidence>
<dbReference type="SUPFAM" id="SSF53706">
    <property type="entry name" value="Formate dehydrogenase/DMSO reductase, domains 1-3"/>
    <property type="match status" value="1"/>
</dbReference>
<keyword evidence="8 13" id="KW-0408">Iron</keyword>
<dbReference type="SUPFAM" id="SSF54862">
    <property type="entry name" value="4Fe-4S ferredoxins"/>
    <property type="match status" value="1"/>
</dbReference>
<evidence type="ECO:0000259" key="14">
    <source>
        <dbReference type="PROSITE" id="PS51085"/>
    </source>
</evidence>
<dbReference type="GO" id="GO:0016020">
    <property type="term" value="C:membrane"/>
    <property type="evidence" value="ECO:0007669"/>
    <property type="project" value="InterPro"/>
</dbReference>
<dbReference type="GO" id="GO:0048038">
    <property type="term" value="F:quinone binding"/>
    <property type="evidence" value="ECO:0007669"/>
    <property type="project" value="UniProtKB-UniRule"/>
</dbReference>
<dbReference type="GO" id="GO:0051537">
    <property type="term" value="F:2 iron, 2 sulfur cluster binding"/>
    <property type="evidence" value="ECO:0007669"/>
    <property type="project" value="UniProtKB-UniRule"/>
</dbReference>
<dbReference type="NCBIfam" id="TIGR01973">
    <property type="entry name" value="NuoG"/>
    <property type="match status" value="1"/>
</dbReference>
<organism evidence="17 18">
    <name type="scientific">OM182 bacterium BACL3 MAG-120619-bin3</name>
    <dbReference type="NCBI Taxonomy" id="1655593"/>
    <lineage>
        <taxon>Bacteria</taxon>
        <taxon>Pseudomonadati</taxon>
        <taxon>Pseudomonadota</taxon>
        <taxon>Gammaproteobacteria</taxon>
        <taxon>OMG group</taxon>
        <taxon>OM182 clade</taxon>
    </lineage>
</organism>
<dbReference type="Pfam" id="PF13510">
    <property type="entry name" value="Fer2_4"/>
    <property type="match status" value="1"/>
</dbReference>
<comment type="cofactor">
    <cofactor evidence="1 13">
        <name>[4Fe-4S] cluster</name>
        <dbReference type="ChEBI" id="CHEBI:49883"/>
    </cofactor>
</comment>
<keyword evidence="10 13" id="KW-0520">NAD</keyword>
<evidence type="ECO:0000256" key="2">
    <source>
        <dbReference type="ARBA" id="ARBA00005404"/>
    </source>
</evidence>
<comment type="catalytic activity">
    <reaction evidence="12 13">
        <text>a quinone + NADH + 5 H(+)(in) = a quinol + NAD(+) + 4 H(+)(out)</text>
        <dbReference type="Rhea" id="RHEA:57888"/>
        <dbReference type="ChEBI" id="CHEBI:15378"/>
        <dbReference type="ChEBI" id="CHEBI:24646"/>
        <dbReference type="ChEBI" id="CHEBI:57540"/>
        <dbReference type="ChEBI" id="CHEBI:57945"/>
        <dbReference type="ChEBI" id="CHEBI:132124"/>
    </reaction>
</comment>
<keyword evidence="4 13" id="KW-0001">2Fe-2S</keyword>
<keyword evidence="7 13" id="KW-1278">Translocase</keyword>
<dbReference type="InterPro" id="IPR054351">
    <property type="entry name" value="NADH_UbQ_OxRdtase_ferredoxin"/>
</dbReference>
<dbReference type="PROSITE" id="PS00643">
    <property type="entry name" value="COMPLEX1_75K_3"/>
    <property type="match status" value="1"/>
</dbReference>
<comment type="similarity">
    <text evidence="2 13">Belongs to the complex I 75 kDa subunit family.</text>
</comment>
<gene>
    <name evidence="17" type="ORF">ABR85_07760</name>
</gene>
<evidence type="ECO:0000256" key="4">
    <source>
        <dbReference type="ARBA" id="ARBA00022714"/>
    </source>
</evidence>
<dbReference type="EC" id="7.1.1.-" evidence="13"/>
<evidence type="ECO:0000256" key="8">
    <source>
        <dbReference type="ARBA" id="ARBA00023004"/>
    </source>
</evidence>
<dbReference type="GO" id="GO:0003954">
    <property type="term" value="F:NADH dehydrogenase activity"/>
    <property type="evidence" value="ECO:0007669"/>
    <property type="project" value="TreeGrafter"/>
</dbReference>
<proteinExistence type="inferred from homology"/>
<dbReference type="CDD" id="cd00207">
    <property type="entry name" value="fer2"/>
    <property type="match status" value="1"/>
</dbReference>
<dbReference type="Pfam" id="PF00384">
    <property type="entry name" value="Molybdopterin"/>
    <property type="match status" value="1"/>
</dbReference>
<dbReference type="InterPro" id="IPR036010">
    <property type="entry name" value="2Fe-2S_ferredoxin-like_sf"/>
</dbReference>
<dbReference type="Pfam" id="PF10588">
    <property type="entry name" value="NADH-G_4Fe-4S_3"/>
    <property type="match status" value="1"/>
</dbReference>
<dbReference type="SMART" id="SM00929">
    <property type="entry name" value="NADH-G_4Fe-4S_3"/>
    <property type="match status" value="1"/>
</dbReference>
<dbReference type="InterPro" id="IPR006963">
    <property type="entry name" value="Mopterin_OxRdtase_4Fe-4S_dom"/>
</dbReference>
<evidence type="ECO:0000256" key="11">
    <source>
        <dbReference type="ARBA" id="ARBA00026021"/>
    </source>
</evidence>
<protein>
    <recommendedName>
        <fullName evidence="13">NADH-quinone oxidoreductase</fullName>
        <ecNumber evidence="13">7.1.1.-</ecNumber>
    </recommendedName>
</protein>
<dbReference type="PROSITE" id="PS51085">
    <property type="entry name" value="2FE2S_FER_2"/>
    <property type="match status" value="1"/>
</dbReference>
<dbReference type="GO" id="GO:0042773">
    <property type="term" value="P:ATP synthesis coupled electron transport"/>
    <property type="evidence" value="ECO:0007669"/>
    <property type="project" value="InterPro"/>
</dbReference>
<dbReference type="PANTHER" id="PTHR43105:SF10">
    <property type="entry name" value="NADH-QUINONE OXIDOREDUCTASE SUBUNIT G"/>
    <property type="match status" value="1"/>
</dbReference>
<dbReference type="Pfam" id="PF04879">
    <property type="entry name" value="Molybdop_Fe4S4"/>
    <property type="match status" value="1"/>
</dbReference>
<sequence length="919" mass="99208">MVKITVDGICYEVDPANNLLQECLSQGLDLPYFCWHPSMGSVGACRQCAVIQYRDAEDKKGTLVMSCMTPVTEGGIYSLASEQASNFRADVIESLMTSHPHDCPVCEEGGECHLQDMTQMSGHNYRRFDKQKVTHRNQNLGPFINHEMNRCITCYRCVRFYDDYAGGTDLSAQASHHHTYFGRFEEGSLESEFSGNLVEVCPTGVFTDKPFSAHYARKWDLQSAPSICSGCSVGCNITPGERYGSLRRVVNRYHNDINGYFLCDRGRFGAHYVNSESRLRGAKDASGLSVSTREVEERITAFASEAVIGIGSPRASNEANFALRCFVGAENFFAGHSDADHEALQVLVECLRDSSFHSPSVREIEQADAIIVLGEDVTNTAPRIALALRQSVRNAAKDLAEANRIPSWQDAAVRELAQDSLSPLAVFASGSTRLDDVVSIKLNVDGVSLINAANALVERLSGRSPNYSDETLGTTMQSVEATYSALVGAKRPLIVSGSGAGVALMRCAANIARALSDLRSQSCDLVLLPAEDNSVGHALLAAGENTLTTALAKLATGEIKRAIVIENDLFERAPTESVRAALTAAELLVIDQIETPTQRFATLTIPSATFNECETTKVNYEGRAQLSFQVGEGSEAAKPVEKWLNVEASAHSDSLIARCAAEANDFARLGECLPNPTGRIAGLKVPRQSHRYSGRTAMNADKNVHEGKQPVDDNSVMSFSMEGMLTQKDSSLLATAWAPRWNSNQAISKFQAEVNGELKQGHAGVHLIARSNKGSPYNTEQLIGMDGPFEIRLVRQIFGSDSLSSHSAAIQKRMCDAYLSLCPSDAREMGVVNGDLVSIGGNEDGSIEGGATLPLYIRKETPIGVALVYAGSSALGARINPHDLPRYASLAPSKAVYDAIQSRLGLTNLVVNDAAAGAH</sequence>
<comment type="caution">
    <text evidence="17">The sequence shown here is derived from an EMBL/GenBank/DDBJ whole genome shotgun (WGS) entry which is preliminary data.</text>
</comment>
<evidence type="ECO:0000256" key="7">
    <source>
        <dbReference type="ARBA" id="ARBA00022967"/>
    </source>
</evidence>
<dbReference type="Gene3D" id="3.10.20.740">
    <property type="match status" value="1"/>
</dbReference>
<evidence type="ECO:0000313" key="17">
    <source>
        <dbReference type="EMBL" id="KRO83747.1"/>
    </source>
</evidence>
<dbReference type="PROSITE" id="PS51839">
    <property type="entry name" value="4FE4S_HC3"/>
    <property type="match status" value="1"/>
</dbReference>
<evidence type="ECO:0000256" key="3">
    <source>
        <dbReference type="ARBA" id="ARBA00022485"/>
    </source>
</evidence>
<dbReference type="InterPro" id="IPR006656">
    <property type="entry name" value="Mopterin_OxRdtase"/>
</dbReference>
<reference evidence="17 18" key="1">
    <citation type="submission" date="2015-10" db="EMBL/GenBank/DDBJ databases">
        <title>Metagenome-Assembled Genomes uncover a global brackish microbiome.</title>
        <authorList>
            <person name="Hugerth L.W."/>
            <person name="Larsson J."/>
            <person name="Alneberg J."/>
            <person name="Lindh M.V."/>
            <person name="Legrand C."/>
            <person name="Pinhassi J."/>
            <person name="Andersson A.F."/>
        </authorList>
    </citation>
    <scope>NUCLEOTIDE SEQUENCE [LARGE SCALE GENOMIC DNA]</scope>
    <source>
        <strain evidence="17">BACL22 MAG-120619-bin3</strain>
    </source>
</reference>
<evidence type="ECO:0000256" key="5">
    <source>
        <dbReference type="ARBA" id="ARBA00022719"/>
    </source>
</evidence>
<feature type="domain" description="4Fe-4S Mo/W bis-MGD-type" evidence="15">
    <location>
        <begin position="221"/>
        <end position="277"/>
    </location>
</feature>
<dbReference type="EMBL" id="LICD01000015">
    <property type="protein sequence ID" value="KRO83747.1"/>
    <property type="molecule type" value="Genomic_DNA"/>
</dbReference>
<keyword evidence="5 13" id="KW-0874">Quinone</keyword>
<feature type="domain" description="4Fe-4S His(Cys)3-ligated-type" evidence="16">
    <location>
        <begin position="83"/>
        <end position="122"/>
    </location>
</feature>
<comment type="function">
    <text evidence="13">NDH-1 shuttles electrons from NADH, via FMN and iron-sulfur (Fe-S) centers, to quinones in the respiratory chain. Couples the redox reaction to proton translocation (for every two electrons transferred, four hydrogen ions are translocated across the cytoplasmic membrane), and thus conserves the redox energy in a proton gradient.</text>
</comment>
<evidence type="ECO:0000256" key="9">
    <source>
        <dbReference type="ARBA" id="ARBA00023014"/>
    </source>
</evidence>
<dbReference type="SMART" id="SM00926">
    <property type="entry name" value="Molybdop_Fe4S4"/>
    <property type="match status" value="1"/>
</dbReference>
<dbReference type="GO" id="GO:0051539">
    <property type="term" value="F:4 iron, 4 sulfur cluster binding"/>
    <property type="evidence" value="ECO:0007669"/>
    <property type="project" value="UniProtKB-KW"/>
</dbReference>
<accession>A0A0R2TEZ9</accession>
<dbReference type="InterPro" id="IPR010228">
    <property type="entry name" value="NADH_UbQ_OxRdtase_Gsu"/>
</dbReference>
<dbReference type="InterPro" id="IPR050123">
    <property type="entry name" value="Prok_molybdopt-oxidoreductase"/>
</dbReference>
<keyword evidence="3 13" id="KW-0004">4Fe-4S</keyword>
<comment type="cofactor">
    <cofactor evidence="13">
        <name>[2Fe-2S] cluster</name>
        <dbReference type="ChEBI" id="CHEBI:190135"/>
    </cofactor>
    <text evidence="13">Binds 1 [2Fe-2S] cluster per subunit.</text>
</comment>
<name>A0A0R2TEZ9_9GAMM</name>
<evidence type="ECO:0000259" key="15">
    <source>
        <dbReference type="PROSITE" id="PS51669"/>
    </source>
</evidence>
<dbReference type="FunFam" id="3.10.20.740:FF:000002">
    <property type="entry name" value="NADH-quinone oxidoreductase"/>
    <property type="match status" value="1"/>
</dbReference>
<dbReference type="InterPro" id="IPR019574">
    <property type="entry name" value="NADH_UbQ_OxRdtase_Gsu_4Fe4S-bd"/>
</dbReference>
<dbReference type="PANTHER" id="PTHR43105">
    <property type="entry name" value="RESPIRATORY NITRATE REDUCTASE"/>
    <property type="match status" value="1"/>
</dbReference>
<evidence type="ECO:0000256" key="13">
    <source>
        <dbReference type="RuleBase" id="RU003525"/>
    </source>
</evidence>
<dbReference type="PROSITE" id="PS00642">
    <property type="entry name" value="COMPLEX1_75K_2"/>
    <property type="match status" value="1"/>
</dbReference>
<keyword evidence="9 13" id="KW-0411">Iron-sulfur</keyword>
<dbReference type="Proteomes" id="UP000051242">
    <property type="component" value="Unassembled WGS sequence"/>
</dbReference>
<keyword evidence="6 13" id="KW-0479">Metal-binding</keyword>